<name>D1CBE0_THET1</name>
<dbReference type="InterPro" id="IPR043129">
    <property type="entry name" value="ATPase_NBD"/>
</dbReference>
<dbReference type="HOGENOM" id="CLU_036604_0_4_0"/>
<dbReference type="Pfam" id="PF00480">
    <property type="entry name" value="ROK"/>
    <property type="match status" value="1"/>
</dbReference>
<dbReference type="InterPro" id="IPR049874">
    <property type="entry name" value="ROK_cs"/>
</dbReference>
<dbReference type="eggNOG" id="COG1940">
    <property type="taxonomic scope" value="Bacteria"/>
</dbReference>
<dbReference type="EMBL" id="CP001825">
    <property type="protein sequence ID" value="ACZ42105.1"/>
    <property type="molecule type" value="Genomic_DNA"/>
</dbReference>
<dbReference type="RefSeq" id="WP_012875140.1">
    <property type="nucleotide sequence ID" value="NC_013525.1"/>
</dbReference>
<dbReference type="PANTHER" id="PTHR18964:SF169">
    <property type="entry name" value="N-ACETYLMANNOSAMINE KINASE"/>
    <property type="match status" value="1"/>
</dbReference>
<gene>
    <name evidence="2" type="ordered locus">Tter_1197</name>
</gene>
<dbReference type="PROSITE" id="PS01125">
    <property type="entry name" value="ROK"/>
    <property type="match status" value="1"/>
</dbReference>
<keyword evidence="3" id="KW-1185">Reference proteome</keyword>
<dbReference type="Gene3D" id="3.30.420.40">
    <property type="match status" value="2"/>
</dbReference>
<protein>
    <submittedName>
        <fullName evidence="2">ROK family protein</fullName>
    </submittedName>
</protein>
<dbReference type="STRING" id="525904.Tter_1197"/>
<dbReference type="SUPFAM" id="SSF53067">
    <property type="entry name" value="Actin-like ATPase domain"/>
    <property type="match status" value="1"/>
</dbReference>
<evidence type="ECO:0000313" key="3">
    <source>
        <dbReference type="Proteomes" id="UP000000323"/>
    </source>
</evidence>
<evidence type="ECO:0000256" key="1">
    <source>
        <dbReference type="ARBA" id="ARBA00006479"/>
    </source>
</evidence>
<dbReference type="AlphaFoldDB" id="D1CBE0"/>
<comment type="similarity">
    <text evidence="1">Belongs to the ROK (NagC/XylR) family.</text>
</comment>
<dbReference type="Proteomes" id="UP000000323">
    <property type="component" value="Chromosome 1"/>
</dbReference>
<proteinExistence type="inferred from homology"/>
<sequence>MGKTRAVLALDIGGSKLASAVVTLKGTIIQKYVQPTHNPNDGVSVFNQLVALSRACLAATSDDIDVISVGVGVGGPMILPEGVVSTLNIPGWRDFPLKSRLQSVLGLPIYMDNDAKAFALGQYMFGEGKGSSYMMGIILSTGVGGGIIALGKLLHGKSYNAGHIGHMVVEQDGPQCACGGRGCLEAIASGPSIAKLYVAALHPGSSQDTSQITSEVVARKALQGDEDARKIFERAGTATGRAIASAASLLDVNLFVLGGGVMRSGDLILNPLLRTVRAHAKLSFLNNLEIRVATDPGEAALIGAASLAISEIIS</sequence>
<dbReference type="PANTHER" id="PTHR18964">
    <property type="entry name" value="ROK (REPRESSOR, ORF, KINASE) FAMILY"/>
    <property type="match status" value="1"/>
</dbReference>
<dbReference type="InterPro" id="IPR000600">
    <property type="entry name" value="ROK"/>
</dbReference>
<organism evidence="2 3">
    <name type="scientific">Thermobaculum terrenum (strain ATCC BAA-798 / CCMEE 7001 / YNP1)</name>
    <dbReference type="NCBI Taxonomy" id="525904"/>
    <lineage>
        <taxon>Bacteria</taxon>
        <taxon>Bacillati</taxon>
        <taxon>Chloroflexota</taxon>
        <taxon>Chloroflexia</taxon>
        <taxon>Candidatus Thermobaculales</taxon>
        <taxon>Candidatus Thermobaculaceae</taxon>
        <taxon>Thermobaculum</taxon>
    </lineage>
</organism>
<accession>D1CBE0</accession>
<dbReference type="KEGG" id="ttr:Tter_1197"/>
<evidence type="ECO:0000313" key="2">
    <source>
        <dbReference type="EMBL" id="ACZ42105.1"/>
    </source>
</evidence>
<reference evidence="3" key="1">
    <citation type="journal article" date="2010" name="Stand. Genomic Sci.">
        <title>Complete genome sequence of 'Thermobaculum terrenum' type strain (YNP1).</title>
        <authorList>
            <person name="Kiss H."/>
            <person name="Cleland D."/>
            <person name="Lapidus A."/>
            <person name="Lucas S."/>
            <person name="Glavina Del Rio T."/>
            <person name="Nolan M."/>
            <person name="Tice H."/>
            <person name="Han C."/>
            <person name="Goodwin L."/>
            <person name="Pitluck S."/>
            <person name="Liolios K."/>
            <person name="Ivanova N."/>
            <person name="Mavromatis K."/>
            <person name="Ovchinnikova G."/>
            <person name="Pati A."/>
            <person name="Chen A."/>
            <person name="Palaniappan K."/>
            <person name="Land M."/>
            <person name="Hauser L."/>
            <person name="Chang Y."/>
            <person name="Jeffries C."/>
            <person name="Lu M."/>
            <person name="Brettin T."/>
            <person name="Detter J."/>
            <person name="Goker M."/>
            <person name="Tindall B."/>
            <person name="Beck B."/>
            <person name="McDermott T."/>
            <person name="Woyke T."/>
            <person name="Bristow J."/>
            <person name="Eisen J."/>
            <person name="Markowitz V."/>
            <person name="Hugenholtz P."/>
            <person name="Kyrpides N."/>
            <person name="Klenk H."/>
            <person name="Cheng J."/>
        </authorList>
    </citation>
    <scope>NUCLEOTIDE SEQUENCE [LARGE SCALE GENOMIC DNA]</scope>
    <source>
        <strain evidence="3">ATCC BAA-798 / YNP1</strain>
    </source>
</reference>